<gene>
    <name evidence="2" type="ORF">YC6258_02266</name>
</gene>
<dbReference type="STRING" id="1445510.YC6258_02266"/>
<proteinExistence type="predicted"/>
<dbReference type="HOGENOM" id="CLU_058588_0_0_6"/>
<reference evidence="2 3" key="1">
    <citation type="submission" date="2014-01" db="EMBL/GenBank/DDBJ databases">
        <title>Full genme sequencing of cellulolytic bacterium Gynuella sunshinyii YC6258T gen. nov., sp. nov.</title>
        <authorList>
            <person name="Khan H."/>
            <person name="Chung E.J."/>
            <person name="Chung Y.R."/>
        </authorList>
    </citation>
    <scope>NUCLEOTIDE SEQUENCE [LARGE SCALE GENOMIC DNA]</scope>
    <source>
        <strain evidence="2 3">YC6258</strain>
    </source>
</reference>
<dbReference type="Proteomes" id="UP000032266">
    <property type="component" value="Chromosome"/>
</dbReference>
<name>A0A0C5VV74_9GAMM</name>
<dbReference type="Pfam" id="PF12094">
    <property type="entry name" value="DUF3570"/>
    <property type="match status" value="1"/>
</dbReference>
<dbReference type="InterPro" id="IPR021953">
    <property type="entry name" value="DUF3570"/>
</dbReference>
<dbReference type="AlphaFoldDB" id="A0A0C5VV74"/>
<dbReference type="OrthoDB" id="5450709at2"/>
<dbReference type="RefSeq" id="WP_044616859.1">
    <property type="nucleotide sequence ID" value="NZ_CP007142.1"/>
</dbReference>
<evidence type="ECO:0000256" key="1">
    <source>
        <dbReference type="SAM" id="SignalP"/>
    </source>
</evidence>
<keyword evidence="1" id="KW-0732">Signal</keyword>
<feature type="chain" id="PRO_5002191362" description="DUF3570 domain-containing protein" evidence="1">
    <location>
        <begin position="28"/>
        <end position="386"/>
    </location>
</feature>
<dbReference type="PATRIC" id="fig|1445510.3.peg.2223"/>
<accession>A0A0C5VV74</accession>
<organism evidence="2 3">
    <name type="scientific">Gynuella sunshinyii YC6258</name>
    <dbReference type="NCBI Taxonomy" id="1445510"/>
    <lineage>
        <taxon>Bacteria</taxon>
        <taxon>Pseudomonadati</taxon>
        <taxon>Pseudomonadota</taxon>
        <taxon>Gammaproteobacteria</taxon>
        <taxon>Oceanospirillales</taxon>
        <taxon>Saccharospirillaceae</taxon>
        <taxon>Gynuella</taxon>
    </lineage>
</organism>
<dbReference type="EMBL" id="CP007142">
    <property type="protein sequence ID" value="AJQ94304.1"/>
    <property type="molecule type" value="Genomic_DNA"/>
</dbReference>
<dbReference type="KEGG" id="gsn:YC6258_02266"/>
<protein>
    <recommendedName>
        <fullName evidence="4">DUF3570 domain-containing protein</fullName>
    </recommendedName>
</protein>
<evidence type="ECO:0008006" key="4">
    <source>
        <dbReference type="Google" id="ProtNLM"/>
    </source>
</evidence>
<sequence>MQDKKSVLLNLSAAALLLNTLSETVRADPPNQDNEIDFRYSHYHEGEIPAGNTNTGKSSSRYDIDVFQAKGKIPVTEDTELTISGIAETMSGASPWYVVPDEKGDPVQVMSGATIDETRMEVGADFRSYNLRSESTLSASYSTENDYSSLSFGFSGIWRLNNNLTTLNYGMSAGKDNIDASDTDKYPTRPSGKDKSRVSGFVGFSQVIDKNRLVGANIGMTSLQGFLSDPYKWATVNGMQVQDSRPESQSQFSGSLLFRQFFNDYDAALHTDLSFYYNDWEVFSQTADVGWYQNFGNNWQIVPSMRLYHQSAAAFYEPYYKSTRQDGYYSSDYRLSEFTALSGRIKLEKQWSQFYGNVSYEHYGAFGDHPALVSFDVVSVGIGMNF</sequence>
<feature type="signal peptide" evidence="1">
    <location>
        <begin position="1"/>
        <end position="27"/>
    </location>
</feature>
<keyword evidence="3" id="KW-1185">Reference proteome</keyword>
<evidence type="ECO:0000313" key="2">
    <source>
        <dbReference type="EMBL" id="AJQ94304.1"/>
    </source>
</evidence>
<evidence type="ECO:0000313" key="3">
    <source>
        <dbReference type="Proteomes" id="UP000032266"/>
    </source>
</evidence>